<evidence type="ECO:0000256" key="5">
    <source>
        <dbReference type="ARBA" id="ARBA00023136"/>
    </source>
</evidence>
<evidence type="ECO:0000313" key="9">
    <source>
        <dbReference type="Proteomes" id="UP000244925"/>
    </source>
</evidence>
<evidence type="ECO:0000259" key="7">
    <source>
        <dbReference type="Pfam" id="PF00892"/>
    </source>
</evidence>
<comment type="subcellular location">
    <subcellularLocation>
        <location evidence="1">Cell membrane</location>
        <topology evidence="1">Multi-pass membrane protein</topology>
    </subcellularLocation>
</comment>
<keyword evidence="3 6" id="KW-0812">Transmembrane</keyword>
<feature type="transmembrane region" description="Helical" evidence="6">
    <location>
        <begin position="150"/>
        <end position="170"/>
    </location>
</feature>
<evidence type="ECO:0000256" key="4">
    <source>
        <dbReference type="ARBA" id="ARBA00022989"/>
    </source>
</evidence>
<protein>
    <submittedName>
        <fullName evidence="8">EamA/RhaT family transporter</fullName>
    </submittedName>
</protein>
<dbReference type="EMBL" id="PUBV01000004">
    <property type="protein sequence ID" value="PWB08843.1"/>
    <property type="molecule type" value="Genomic_DNA"/>
</dbReference>
<feature type="transmembrane region" description="Helical" evidence="6">
    <location>
        <begin position="269"/>
        <end position="291"/>
    </location>
</feature>
<sequence>MRIFAVANNLKRHKPPIRMAYFNIDHRESRSGVIYHLGALLAVSAWGASFISTKVLLQCGMSAVEIYVYRFVLAYLCTFLFCPRPFVSNSWRDELKFALCGICGGSVYFIAENTAVTYTLVSNVSLLVSTSPLITVVMVALLYKSERISRAMMAGSLVALVGVGCVIFNSSMNLQVNPLGDMLALLAALCWAVYSIVLRPLSTVYSSWFIIRKTFFYGIVTALPFFFMESEHFPMARMLETEVLFNLLFLGLFCSMIAYLLWGQAVKGLGAVTSGNYMYFCPVVTLVLSAVMLGEKISLIGCVGCALILGGVIAGDRLGSRSR</sequence>
<keyword evidence="5 6" id="KW-0472">Membrane</keyword>
<feature type="transmembrane region" description="Helical" evidence="6">
    <location>
        <begin position="210"/>
        <end position="228"/>
    </location>
</feature>
<feature type="domain" description="EamA" evidence="7">
    <location>
        <begin position="179"/>
        <end position="313"/>
    </location>
</feature>
<dbReference type="SUPFAM" id="SSF103481">
    <property type="entry name" value="Multidrug resistance efflux transporter EmrE"/>
    <property type="match status" value="2"/>
</dbReference>
<feature type="transmembrane region" description="Helical" evidence="6">
    <location>
        <begin position="33"/>
        <end position="51"/>
    </location>
</feature>
<feature type="domain" description="EamA" evidence="7">
    <location>
        <begin position="36"/>
        <end position="167"/>
    </location>
</feature>
<dbReference type="InterPro" id="IPR000620">
    <property type="entry name" value="EamA_dom"/>
</dbReference>
<name>A0A2V1IVI2_9BACT</name>
<dbReference type="Pfam" id="PF00892">
    <property type="entry name" value="EamA"/>
    <property type="match status" value="2"/>
</dbReference>
<dbReference type="Proteomes" id="UP000244925">
    <property type="component" value="Unassembled WGS sequence"/>
</dbReference>
<proteinExistence type="predicted"/>
<evidence type="ECO:0000256" key="3">
    <source>
        <dbReference type="ARBA" id="ARBA00022692"/>
    </source>
</evidence>
<dbReference type="InterPro" id="IPR037185">
    <property type="entry name" value="EmrE-like"/>
</dbReference>
<evidence type="ECO:0000313" key="8">
    <source>
        <dbReference type="EMBL" id="PWB08843.1"/>
    </source>
</evidence>
<dbReference type="PANTHER" id="PTHR32322">
    <property type="entry name" value="INNER MEMBRANE TRANSPORTER"/>
    <property type="match status" value="1"/>
</dbReference>
<comment type="caution">
    <text evidence="8">The sequence shown here is derived from an EMBL/GenBank/DDBJ whole genome shotgun (WGS) entry which is preliminary data.</text>
</comment>
<feature type="transmembrane region" description="Helical" evidence="6">
    <location>
        <begin position="66"/>
        <end position="83"/>
    </location>
</feature>
<evidence type="ECO:0000256" key="1">
    <source>
        <dbReference type="ARBA" id="ARBA00004651"/>
    </source>
</evidence>
<gene>
    <name evidence="8" type="ORF">C5O25_02870</name>
</gene>
<reference evidence="9" key="1">
    <citation type="submission" date="2018-02" db="EMBL/GenBank/DDBJ databases">
        <authorList>
            <person name="Clavel T."/>
            <person name="Strowig T."/>
        </authorList>
    </citation>
    <scope>NUCLEOTIDE SEQUENCE [LARGE SCALE GENOMIC DNA]</scope>
    <source>
        <strain evidence="9">DSM 100764</strain>
    </source>
</reference>
<evidence type="ECO:0000256" key="2">
    <source>
        <dbReference type="ARBA" id="ARBA00022475"/>
    </source>
</evidence>
<feature type="transmembrane region" description="Helical" evidence="6">
    <location>
        <begin position="297"/>
        <end position="315"/>
    </location>
</feature>
<keyword evidence="2" id="KW-1003">Cell membrane</keyword>
<accession>A0A2V1IVI2</accession>
<evidence type="ECO:0000256" key="6">
    <source>
        <dbReference type="SAM" id="Phobius"/>
    </source>
</evidence>
<keyword evidence="9" id="KW-1185">Reference proteome</keyword>
<feature type="transmembrane region" description="Helical" evidence="6">
    <location>
        <begin position="182"/>
        <end position="198"/>
    </location>
</feature>
<dbReference type="InterPro" id="IPR050638">
    <property type="entry name" value="AA-Vitamin_Transporters"/>
</dbReference>
<keyword evidence="4 6" id="KW-1133">Transmembrane helix</keyword>
<organism evidence="8 9">
    <name type="scientific">Paramuribaculum intestinale</name>
    <dbReference type="NCBI Taxonomy" id="2094151"/>
    <lineage>
        <taxon>Bacteria</taxon>
        <taxon>Pseudomonadati</taxon>
        <taxon>Bacteroidota</taxon>
        <taxon>Bacteroidia</taxon>
        <taxon>Bacteroidales</taxon>
        <taxon>Muribaculaceae</taxon>
        <taxon>Paramuribaculum</taxon>
    </lineage>
</organism>
<dbReference type="AlphaFoldDB" id="A0A2V1IVI2"/>
<dbReference type="GO" id="GO:0005886">
    <property type="term" value="C:plasma membrane"/>
    <property type="evidence" value="ECO:0007669"/>
    <property type="project" value="UniProtKB-SubCell"/>
</dbReference>
<dbReference type="PANTHER" id="PTHR32322:SF18">
    <property type="entry name" value="S-ADENOSYLMETHIONINE_S-ADENOSYLHOMOCYSTEINE TRANSPORTER"/>
    <property type="match status" value="1"/>
</dbReference>
<feature type="transmembrane region" description="Helical" evidence="6">
    <location>
        <begin position="243"/>
        <end position="262"/>
    </location>
</feature>
<feature type="transmembrane region" description="Helical" evidence="6">
    <location>
        <begin position="123"/>
        <end position="143"/>
    </location>
</feature>